<accession>A0A8C8RZG4</accession>
<evidence type="ECO:0000313" key="2">
    <source>
        <dbReference type="Ensembl" id="ENSPCEP00000012025.1"/>
    </source>
</evidence>
<keyword evidence="3" id="KW-1185">Reference proteome</keyword>
<dbReference type="InterPro" id="IPR027901">
    <property type="entry name" value="CFAP90"/>
</dbReference>
<proteinExistence type="predicted"/>
<sequence>MRRSPEGPEPDGQREENSAERKTGKHQLPLSALSAFSYIPPGRRDPPQHSYFHQAFKTGIVSTYDSIFKRPKGYNEKLHRCDREHANSRGLNINDEEVARPIAVLSSSEYGRHINQPVEQSIRDYARINRVQAEFYRKNGITCLLEEPSQSLEPS</sequence>
<dbReference type="Proteomes" id="UP000694393">
    <property type="component" value="Unplaced"/>
</dbReference>
<dbReference type="PANTHER" id="PTHR34444:SF1">
    <property type="entry name" value="CILIA- AND FLAGELLA-ASSOCIATED PROTEIN 90"/>
    <property type="match status" value="1"/>
</dbReference>
<dbReference type="PANTHER" id="PTHR34444">
    <property type="entry name" value="LOC361192"/>
    <property type="match status" value="1"/>
</dbReference>
<dbReference type="AlphaFoldDB" id="A0A8C8RZG4"/>
<dbReference type="Pfam" id="PF15074">
    <property type="entry name" value="CFAP90"/>
    <property type="match status" value="1"/>
</dbReference>
<reference evidence="2" key="1">
    <citation type="submission" date="2025-08" db="UniProtKB">
        <authorList>
            <consortium name="Ensembl"/>
        </authorList>
    </citation>
    <scope>IDENTIFICATION</scope>
</reference>
<name>A0A8C8RZG4_9SAUR</name>
<reference evidence="2" key="2">
    <citation type="submission" date="2025-09" db="UniProtKB">
        <authorList>
            <consortium name="Ensembl"/>
        </authorList>
    </citation>
    <scope>IDENTIFICATION</scope>
</reference>
<dbReference type="Ensembl" id="ENSPCET00000012440.1">
    <property type="protein sequence ID" value="ENSPCEP00000012025.1"/>
    <property type="gene ID" value="ENSPCEG00000009530.1"/>
</dbReference>
<evidence type="ECO:0000313" key="3">
    <source>
        <dbReference type="Proteomes" id="UP000694393"/>
    </source>
</evidence>
<feature type="region of interest" description="Disordered" evidence="1">
    <location>
        <begin position="1"/>
        <end position="50"/>
    </location>
</feature>
<organism evidence="2 3">
    <name type="scientific">Pelusios castaneus</name>
    <name type="common">West African mud turtle</name>
    <dbReference type="NCBI Taxonomy" id="367368"/>
    <lineage>
        <taxon>Eukaryota</taxon>
        <taxon>Metazoa</taxon>
        <taxon>Chordata</taxon>
        <taxon>Craniata</taxon>
        <taxon>Vertebrata</taxon>
        <taxon>Euteleostomi</taxon>
        <taxon>Archelosauria</taxon>
        <taxon>Testudinata</taxon>
        <taxon>Testudines</taxon>
        <taxon>Pleurodira</taxon>
        <taxon>Pelomedusidae</taxon>
        <taxon>Pelusios</taxon>
    </lineage>
</organism>
<protein>
    <submittedName>
        <fullName evidence="2">Chromosome 5 open reading frame 49</fullName>
    </submittedName>
</protein>
<evidence type="ECO:0000256" key="1">
    <source>
        <dbReference type="SAM" id="MobiDB-lite"/>
    </source>
</evidence>
<feature type="compositionally biased region" description="Basic and acidic residues" evidence="1">
    <location>
        <begin position="1"/>
        <end position="22"/>
    </location>
</feature>